<feature type="compositionally biased region" description="Low complexity" evidence="1">
    <location>
        <begin position="366"/>
        <end position="384"/>
    </location>
</feature>
<feature type="region of interest" description="Disordered" evidence="1">
    <location>
        <begin position="1"/>
        <end position="56"/>
    </location>
</feature>
<feature type="compositionally biased region" description="Polar residues" evidence="1">
    <location>
        <begin position="996"/>
        <end position="1012"/>
    </location>
</feature>
<feature type="compositionally biased region" description="Low complexity" evidence="1">
    <location>
        <begin position="296"/>
        <end position="308"/>
    </location>
</feature>
<dbReference type="OrthoDB" id="2432719at2759"/>
<sequence>MSTTAHHPPAAGGSSSFHLHSSANTRQDHPNSRNSHYGLGHPSHSDMDGADGYHSERSFGAIHNDARGDTYVRGQYTQRQSDYEYRGGATWIHGASWADDMSGDESFLGHSSTKTPATSFENTPRRLLNGHENLAAYNKTAENGPSSAGPIPAYQGSKRRGTETMTKGSLQRKPGQSCGLADSMAGTLLSLTVVRTFREMTTQTTEDDMNGDTVWNGVRISCVPSIDSTPTTAISSAVETEDWHSSSTFLPSLPLETGPPYTDVPVVDRGRSTPLIQVQQSSHPSSVAQSLVDPARSLSRTSDSSTHSKIAVPEQTLSSQQHKREVEGQQGNKQQFIQEREKGKDEEGTSSASEPEAFTSSKSADSLPSTTYTTSAPSISTSTPKVAEMDPWTSAATITVPTAPKVIDSDSLTSTATIAVPITPKVTDADPRISATAATASPTAVPKVTEADPWTSTGVITIPTTTKVAEADPWTSTGVITVPTTTKVAEADPWTSTGVITVPTTTKVVDVDPWTSTGTITVPTAPKVVEVDPGTSTATVAVPTAPKVVDIELQTSATTPAATPTAMPTAAEAVPWATATSAATTTMSKSAEVDPWTSTEPIVITATTSTALKLSESDSKSLSKTTLTTSATTPATTAATTTTTAPVFSWTATETSKGAGALVDWSTGQVAEFPAEVKPKLMPITQRWETSYGAELEEGGAPERNAQQQWQDKNPSISKEDPWMSNNTSESRGRERDRGSTRQQNVDRGTHEQGGFEDQQSDRKEDSSGPHQHNDSQEGQKKKSSTRSTSVSSNSSSSTNSSSRASNHQSTQFGSQHQQQQRSMQSGSSADHRGAHQGRKPLTSAERFEQSLMHNNYAESQYPDGVGNTGNAYRTGAPQSDPNHTFNSYGQNNKSGGYGLNNNPDLSRPFADTQYGRSGYHNTGPGGRGSGPHNRYNPQQQQPYIQRQYGSNNTSHPTFQQQQPYYQQHQQYQAAFQHNQYSQSRQQPRPGYGYNNRPQGNANKNAGRSTASHIGGNQYANPNVVTVSVPEGSDFTATTAAVLSQTSALGQAQSAGTVSLTSDYTQSSRSSSPEDGFRNQRSASVSSAVSGKDFGAGSGSVYQNVSTTADTHTGPEKGTKLATSNDFFSFLEATKAFVPSTSAAGSTGHKGKKKPETDKENTRGAEANSVQLNSGGRNAEFQDKKNGSISETPIVPSLISIADDEAISGSPGSSSSTSNVRRDL</sequence>
<evidence type="ECO:0000256" key="1">
    <source>
        <dbReference type="SAM" id="MobiDB-lite"/>
    </source>
</evidence>
<organism evidence="2 3">
    <name type="scientific">Entomortierella parvispora</name>
    <dbReference type="NCBI Taxonomy" id="205924"/>
    <lineage>
        <taxon>Eukaryota</taxon>
        <taxon>Fungi</taxon>
        <taxon>Fungi incertae sedis</taxon>
        <taxon>Mucoromycota</taxon>
        <taxon>Mortierellomycotina</taxon>
        <taxon>Mortierellomycetes</taxon>
        <taxon>Mortierellales</taxon>
        <taxon>Mortierellaceae</taxon>
        <taxon>Entomortierella</taxon>
    </lineage>
</organism>
<name>A0A9P3LSM7_9FUNG</name>
<evidence type="ECO:0000313" key="3">
    <source>
        <dbReference type="Proteomes" id="UP000827284"/>
    </source>
</evidence>
<feature type="compositionally biased region" description="Low complexity" evidence="1">
    <location>
        <begin position="622"/>
        <end position="642"/>
    </location>
</feature>
<dbReference type="AlphaFoldDB" id="A0A9P3LSM7"/>
<reference evidence="2" key="2">
    <citation type="journal article" date="2022" name="Microbiol. Resour. Announc.">
        <title>Whole-Genome Sequence of Entomortierella parvispora E1425, a Mucoromycotan Fungus Associated with Burkholderiaceae-Related Endosymbiotic Bacteria.</title>
        <authorList>
            <person name="Herlambang A."/>
            <person name="Guo Y."/>
            <person name="Takashima Y."/>
            <person name="Narisawa K."/>
            <person name="Ohta H."/>
            <person name="Nishizawa T."/>
        </authorList>
    </citation>
    <scope>NUCLEOTIDE SEQUENCE</scope>
    <source>
        <strain evidence="2">E1425</strain>
    </source>
</reference>
<keyword evidence="3" id="KW-1185">Reference proteome</keyword>
<feature type="compositionally biased region" description="Basic and acidic residues" evidence="1">
    <location>
        <begin position="43"/>
        <end position="56"/>
    </location>
</feature>
<feature type="compositionally biased region" description="Polar residues" evidence="1">
    <location>
        <begin position="274"/>
        <end position="289"/>
    </location>
</feature>
<feature type="compositionally biased region" description="Basic and acidic residues" evidence="1">
    <location>
        <begin position="1154"/>
        <end position="1163"/>
    </location>
</feature>
<feature type="compositionally biased region" description="Polar residues" evidence="1">
    <location>
        <begin position="705"/>
        <end position="717"/>
    </location>
</feature>
<feature type="region of interest" description="Disordered" evidence="1">
    <location>
        <begin position="245"/>
        <end position="386"/>
    </location>
</feature>
<feature type="region of interest" description="Disordered" evidence="1">
    <location>
        <begin position="614"/>
        <end position="642"/>
    </location>
</feature>
<feature type="compositionally biased region" description="Basic and acidic residues" evidence="1">
    <location>
        <begin position="338"/>
        <end position="347"/>
    </location>
</feature>
<accession>A0A9P3LSM7</accession>
<reference evidence="2" key="1">
    <citation type="submission" date="2021-11" db="EMBL/GenBank/DDBJ databases">
        <authorList>
            <person name="Herlambang A."/>
            <person name="Guo Y."/>
            <person name="Takashima Y."/>
            <person name="Nishizawa T."/>
        </authorList>
    </citation>
    <scope>NUCLEOTIDE SEQUENCE</scope>
    <source>
        <strain evidence="2">E1425</strain>
    </source>
</reference>
<dbReference type="EMBL" id="BQFW01000002">
    <property type="protein sequence ID" value="GJJ69176.1"/>
    <property type="molecule type" value="Genomic_DNA"/>
</dbReference>
<feature type="compositionally biased region" description="Polar residues" evidence="1">
    <location>
        <begin position="1079"/>
        <end position="1089"/>
    </location>
</feature>
<feature type="compositionally biased region" description="Basic and acidic residues" evidence="1">
    <location>
        <begin position="731"/>
        <end position="740"/>
    </location>
</feature>
<gene>
    <name evidence="2" type="ORF">EMPS_01522</name>
</gene>
<feature type="compositionally biased region" description="Low complexity" evidence="1">
    <location>
        <begin position="786"/>
        <end position="829"/>
    </location>
</feature>
<comment type="caution">
    <text evidence="2">The sequence shown here is derived from an EMBL/GenBank/DDBJ whole genome shotgun (WGS) entry which is preliminary data.</text>
</comment>
<feature type="region of interest" description="Disordered" evidence="1">
    <location>
        <begin position="1141"/>
        <end position="1224"/>
    </location>
</feature>
<dbReference type="Proteomes" id="UP000827284">
    <property type="component" value="Unassembled WGS sequence"/>
</dbReference>
<feature type="compositionally biased region" description="Polar residues" evidence="1">
    <location>
        <begin position="869"/>
        <end position="905"/>
    </location>
</feature>
<protein>
    <submittedName>
        <fullName evidence="2">Uncharacterized protein</fullName>
    </submittedName>
</protein>
<feature type="compositionally biased region" description="Basic and acidic residues" evidence="1">
    <location>
        <begin position="760"/>
        <end position="781"/>
    </location>
</feature>
<evidence type="ECO:0000313" key="2">
    <source>
        <dbReference type="EMBL" id="GJJ69176.1"/>
    </source>
</evidence>
<feature type="region of interest" description="Disordered" evidence="1">
    <location>
        <begin position="698"/>
        <end position="1020"/>
    </location>
</feature>
<proteinExistence type="predicted"/>
<feature type="region of interest" description="Disordered" evidence="1">
    <location>
        <begin position="1060"/>
        <end position="1090"/>
    </location>
</feature>
<feature type="compositionally biased region" description="Polar residues" evidence="1">
    <location>
        <begin position="349"/>
        <end position="364"/>
    </location>
</feature>
<feature type="compositionally biased region" description="Low complexity" evidence="1">
    <location>
        <begin position="959"/>
        <end position="981"/>
    </location>
</feature>
<feature type="region of interest" description="Disordered" evidence="1">
    <location>
        <begin position="140"/>
        <end position="181"/>
    </location>
</feature>
<feature type="compositionally biased region" description="Low complexity" evidence="1">
    <location>
        <begin position="1060"/>
        <end position="1071"/>
    </location>
</feature>
<feature type="compositionally biased region" description="Low complexity" evidence="1">
    <location>
        <begin position="934"/>
        <end position="948"/>
    </location>
</feature>
<feature type="compositionally biased region" description="Low complexity" evidence="1">
    <location>
        <begin position="1208"/>
        <end position="1218"/>
    </location>
</feature>
<feature type="compositionally biased region" description="Polar residues" evidence="1">
    <location>
        <begin position="13"/>
        <end position="25"/>
    </location>
</feature>
<feature type="compositionally biased region" description="Polar residues" evidence="1">
    <location>
        <begin position="949"/>
        <end position="958"/>
    </location>
</feature>